<dbReference type="Proteomes" id="UP000593571">
    <property type="component" value="Unassembled WGS sequence"/>
</dbReference>
<comment type="caution">
    <text evidence="1">The sequence shown here is derived from an EMBL/GenBank/DDBJ whole genome shotgun (WGS) entry which is preliminary data.</text>
</comment>
<keyword evidence="1" id="KW-0675">Receptor</keyword>
<sequence length="58" mass="6467">MLLFVWSMDVSHFPVVGCVSGLTASVQSSWRCLVFLGLKIWNAVGSQIVMSHTLDLWI</sequence>
<proteinExistence type="predicted"/>
<dbReference type="AlphaFoldDB" id="A0A7J8BRH0"/>
<protein>
    <submittedName>
        <fullName evidence="1">Frizzled class receptor 3</fullName>
    </submittedName>
</protein>
<organism evidence="1 2">
    <name type="scientific">Rousettus aegyptiacus</name>
    <name type="common">Egyptian fruit bat</name>
    <name type="synonym">Pteropus aegyptiacus</name>
    <dbReference type="NCBI Taxonomy" id="9407"/>
    <lineage>
        <taxon>Eukaryota</taxon>
        <taxon>Metazoa</taxon>
        <taxon>Chordata</taxon>
        <taxon>Craniata</taxon>
        <taxon>Vertebrata</taxon>
        <taxon>Euteleostomi</taxon>
        <taxon>Mammalia</taxon>
        <taxon>Eutheria</taxon>
        <taxon>Laurasiatheria</taxon>
        <taxon>Chiroptera</taxon>
        <taxon>Yinpterochiroptera</taxon>
        <taxon>Pteropodoidea</taxon>
        <taxon>Pteropodidae</taxon>
        <taxon>Rousettinae</taxon>
        <taxon>Rousettus</taxon>
    </lineage>
</organism>
<reference evidence="1 2" key="1">
    <citation type="journal article" date="2020" name="Nature">
        <title>Six reference-quality genomes reveal evolution of bat adaptations.</title>
        <authorList>
            <person name="Jebb D."/>
            <person name="Huang Z."/>
            <person name="Pippel M."/>
            <person name="Hughes G.M."/>
            <person name="Lavrichenko K."/>
            <person name="Devanna P."/>
            <person name="Winkler S."/>
            <person name="Jermiin L.S."/>
            <person name="Skirmuntt E.C."/>
            <person name="Katzourakis A."/>
            <person name="Burkitt-Gray L."/>
            <person name="Ray D.A."/>
            <person name="Sullivan K.A.M."/>
            <person name="Roscito J.G."/>
            <person name="Kirilenko B.M."/>
            <person name="Davalos L.M."/>
            <person name="Corthals A.P."/>
            <person name="Power M.L."/>
            <person name="Jones G."/>
            <person name="Ransome R.D."/>
            <person name="Dechmann D.K.N."/>
            <person name="Locatelli A.G."/>
            <person name="Puechmaille S.J."/>
            <person name="Fedrigo O."/>
            <person name="Jarvis E.D."/>
            <person name="Hiller M."/>
            <person name="Vernes S.C."/>
            <person name="Myers E.W."/>
            <person name="Teeling E.C."/>
        </authorList>
    </citation>
    <scope>NUCLEOTIDE SEQUENCE [LARGE SCALE GENOMIC DNA]</scope>
    <source>
        <strain evidence="1">MRouAeg1</strain>
        <tissue evidence="1">Muscle</tissue>
    </source>
</reference>
<name>A0A7J8BRH0_ROUAE</name>
<keyword evidence="2" id="KW-1185">Reference proteome</keyword>
<accession>A0A7J8BRH0</accession>
<evidence type="ECO:0000313" key="1">
    <source>
        <dbReference type="EMBL" id="KAF6401046.1"/>
    </source>
</evidence>
<dbReference type="EMBL" id="JACASE010000016">
    <property type="protein sequence ID" value="KAF6401046.1"/>
    <property type="molecule type" value="Genomic_DNA"/>
</dbReference>
<gene>
    <name evidence="1" type="ORF">HJG63_005372</name>
</gene>
<evidence type="ECO:0000313" key="2">
    <source>
        <dbReference type="Proteomes" id="UP000593571"/>
    </source>
</evidence>